<organism evidence="1 2">
    <name type="scientific">Tanacetum coccineum</name>
    <dbReference type="NCBI Taxonomy" id="301880"/>
    <lineage>
        <taxon>Eukaryota</taxon>
        <taxon>Viridiplantae</taxon>
        <taxon>Streptophyta</taxon>
        <taxon>Embryophyta</taxon>
        <taxon>Tracheophyta</taxon>
        <taxon>Spermatophyta</taxon>
        <taxon>Magnoliopsida</taxon>
        <taxon>eudicotyledons</taxon>
        <taxon>Gunneridae</taxon>
        <taxon>Pentapetalae</taxon>
        <taxon>asterids</taxon>
        <taxon>campanulids</taxon>
        <taxon>Asterales</taxon>
        <taxon>Asteraceae</taxon>
        <taxon>Asteroideae</taxon>
        <taxon>Anthemideae</taxon>
        <taxon>Anthemidinae</taxon>
        <taxon>Tanacetum</taxon>
    </lineage>
</organism>
<name>A0ABQ5GCZ6_9ASTR</name>
<comment type="caution">
    <text evidence="1">The sequence shown here is derived from an EMBL/GenBank/DDBJ whole genome shotgun (WGS) entry which is preliminary data.</text>
</comment>
<protein>
    <submittedName>
        <fullName evidence="1">Uncharacterized protein</fullName>
    </submittedName>
</protein>
<proteinExistence type="predicted"/>
<keyword evidence="2" id="KW-1185">Reference proteome</keyword>
<reference evidence="1" key="1">
    <citation type="journal article" date="2022" name="Int. J. Mol. Sci.">
        <title>Draft Genome of Tanacetum Coccineum: Genomic Comparison of Closely Related Tanacetum-Family Plants.</title>
        <authorList>
            <person name="Yamashiro T."/>
            <person name="Shiraishi A."/>
            <person name="Nakayama K."/>
            <person name="Satake H."/>
        </authorList>
    </citation>
    <scope>NUCLEOTIDE SEQUENCE</scope>
</reference>
<reference evidence="1" key="2">
    <citation type="submission" date="2022-01" db="EMBL/GenBank/DDBJ databases">
        <authorList>
            <person name="Yamashiro T."/>
            <person name="Shiraishi A."/>
            <person name="Satake H."/>
            <person name="Nakayama K."/>
        </authorList>
    </citation>
    <scope>NUCLEOTIDE SEQUENCE</scope>
</reference>
<dbReference type="EMBL" id="BQNB010018356">
    <property type="protein sequence ID" value="GJT73479.1"/>
    <property type="molecule type" value="Genomic_DNA"/>
</dbReference>
<accession>A0ABQ5GCZ6</accession>
<evidence type="ECO:0000313" key="2">
    <source>
        <dbReference type="Proteomes" id="UP001151760"/>
    </source>
</evidence>
<gene>
    <name evidence="1" type="ORF">Tco_1032765</name>
</gene>
<dbReference type="Proteomes" id="UP001151760">
    <property type="component" value="Unassembled WGS sequence"/>
</dbReference>
<sequence>MVAGLVTGISLVEICCGSLRDVFMDVISIIVAIGSRTIRMTSGTTAGNTTLLDRFYRVPGAGTGDVLLDREVEALTNVFQLSNIGRYSGAQVVMLREIHDDGHVGEDL</sequence>
<evidence type="ECO:0000313" key="1">
    <source>
        <dbReference type="EMBL" id="GJT73479.1"/>
    </source>
</evidence>